<proteinExistence type="predicted"/>
<protein>
    <recommendedName>
        <fullName evidence="4">Glycosyltransferase RgtA/B/C/D-like domain-containing protein</fullName>
    </recommendedName>
</protein>
<feature type="transmembrane region" description="Helical" evidence="1">
    <location>
        <begin position="369"/>
        <end position="388"/>
    </location>
</feature>
<dbReference type="AlphaFoldDB" id="A0A1G1XZ36"/>
<feature type="transmembrane region" description="Helical" evidence="1">
    <location>
        <begin position="197"/>
        <end position="225"/>
    </location>
</feature>
<feature type="transmembrane region" description="Helical" evidence="1">
    <location>
        <begin position="315"/>
        <end position="338"/>
    </location>
</feature>
<name>A0A1G1XZ36_9BACT</name>
<feature type="transmembrane region" description="Helical" evidence="1">
    <location>
        <begin position="68"/>
        <end position="90"/>
    </location>
</feature>
<gene>
    <name evidence="2" type="ORF">A2744_01405</name>
</gene>
<keyword evidence="1" id="KW-1133">Transmembrane helix</keyword>
<feature type="transmembrane region" description="Helical" evidence="1">
    <location>
        <begin position="158"/>
        <end position="177"/>
    </location>
</feature>
<dbReference type="EMBL" id="MHIE01000025">
    <property type="protein sequence ID" value="OGY45194.1"/>
    <property type="molecule type" value="Genomic_DNA"/>
</dbReference>
<feature type="transmembrane region" description="Helical" evidence="1">
    <location>
        <begin position="344"/>
        <end position="362"/>
    </location>
</feature>
<keyword evidence="1" id="KW-0472">Membrane</keyword>
<evidence type="ECO:0000256" key="1">
    <source>
        <dbReference type="SAM" id="Phobius"/>
    </source>
</evidence>
<comment type="caution">
    <text evidence="2">The sequence shown here is derived from an EMBL/GenBank/DDBJ whole genome shotgun (WGS) entry which is preliminary data.</text>
</comment>
<sequence length="534" mass="61852">MSLVKMDWEKLVLLMLAVSFFVGIGHAFPMFNVISDEMYFVGGVLRAMENHTILPAAGDVPYGTLTYFLNYILVAGFLIILLPFFGFSVFNLKMYLVQSPELIYFLPRLLSALLALVLLWLFNQMFKKELADYRSRLLLLILLFTNLLVVSVLHTGKVWVLSIVLSVTSFYFFYQALSQRRSPEFGKKLANPLFFSIFFAFLAALNFPIFIFGLINIPILILYFWPDKKMVLAIVEYTLFALGLYIVISLLNFGGIKTLFINTFTAYRPLDSTVLTDNLSVLSSIWLNTQKTLAFFAPLILFLVLVVKNGIKNKILFFAATAYFLTYFFTISVVATWATTFYAYSRYLMPLGFFLTLLIASFNFNFRKYFYLIGAVSLVYFSFLLYYLSVPTTFNQAYDFVQKNINQENVVIINQVWELQLPKNKPSYLLEKENFCATKCRNTITYDLNPYFQPLVIDRHTQEDVAISPDATVYYFENNQQVNLGLELVASFENNLTSKTKEFFSVDSRLANYFDFDFFRIKNFGSNIYVYRKN</sequence>
<evidence type="ECO:0008006" key="4">
    <source>
        <dbReference type="Google" id="ProtNLM"/>
    </source>
</evidence>
<feature type="transmembrane region" description="Helical" evidence="1">
    <location>
        <begin position="237"/>
        <end position="265"/>
    </location>
</feature>
<feature type="transmembrane region" description="Helical" evidence="1">
    <location>
        <begin position="102"/>
        <end position="122"/>
    </location>
</feature>
<organism evidence="2 3">
    <name type="scientific">Candidatus Buchananbacteria bacterium RIFCSPHIGHO2_01_FULL_44_11</name>
    <dbReference type="NCBI Taxonomy" id="1797535"/>
    <lineage>
        <taxon>Bacteria</taxon>
        <taxon>Candidatus Buchananiibacteriota</taxon>
    </lineage>
</organism>
<accession>A0A1G1XZ36</accession>
<evidence type="ECO:0000313" key="3">
    <source>
        <dbReference type="Proteomes" id="UP000178240"/>
    </source>
</evidence>
<reference evidence="2 3" key="1">
    <citation type="journal article" date="2016" name="Nat. Commun.">
        <title>Thousands of microbial genomes shed light on interconnected biogeochemical processes in an aquifer system.</title>
        <authorList>
            <person name="Anantharaman K."/>
            <person name="Brown C.T."/>
            <person name="Hug L.A."/>
            <person name="Sharon I."/>
            <person name="Castelle C.J."/>
            <person name="Probst A.J."/>
            <person name="Thomas B.C."/>
            <person name="Singh A."/>
            <person name="Wilkins M.J."/>
            <person name="Karaoz U."/>
            <person name="Brodie E.L."/>
            <person name="Williams K.H."/>
            <person name="Hubbard S.S."/>
            <person name="Banfield J.F."/>
        </authorList>
    </citation>
    <scope>NUCLEOTIDE SEQUENCE [LARGE SCALE GENOMIC DNA]</scope>
</reference>
<feature type="transmembrane region" description="Helical" evidence="1">
    <location>
        <begin position="285"/>
        <end position="306"/>
    </location>
</feature>
<feature type="transmembrane region" description="Helical" evidence="1">
    <location>
        <begin position="134"/>
        <end position="153"/>
    </location>
</feature>
<dbReference type="STRING" id="1797535.A2744_01405"/>
<dbReference type="Proteomes" id="UP000178240">
    <property type="component" value="Unassembled WGS sequence"/>
</dbReference>
<keyword evidence="1" id="KW-0812">Transmembrane</keyword>
<evidence type="ECO:0000313" key="2">
    <source>
        <dbReference type="EMBL" id="OGY45194.1"/>
    </source>
</evidence>